<evidence type="ECO:0000313" key="1">
    <source>
        <dbReference type="EMBL" id="AOS83693.1"/>
    </source>
</evidence>
<protein>
    <submittedName>
        <fullName evidence="1">Uncharacterized protein</fullName>
    </submittedName>
</protein>
<accession>A0A1D8D0R2</accession>
<proteinExistence type="predicted"/>
<dbReference type="KEGG" id="clz:BIU88_05740"/>
<dbReference type="Proteomes" id="UP000095185">
    <property type="component" value="Chromosome"/>
</dbReference>
<name>A0A1D8D0R2_CHLLM</name>
<keyword evidence="2" id="KW-1185">Reference proteome</keyword>
<dbReference type="AlphaFoldDB" id="A0A1D8D0R2"/>
<dbReference type="STRING" id="274537.BIU88_05740"/>
<reference evidence="1" key="1">
    <citation type="submission" date="2016-09" db="EMBL/GenBank/DDBJ databases">
        <title>Genome sequence of Chlorobaculum limnaeum.</title>
        <authorList>
            <person name="Liu Z."/>
            <person name="Tank M."/>
            <person name="Bryant D.A."/>
        </authorList>
    </citation>
    <scope>NUCLEOTIDE SEQUENCE [LARGE SCALE GENOMIC DNA]</scope>
    <source>
        <strain evidence="1">DSM 1677</strain>
    </source>
</reference>
<dbReference type="EMBL" id="CP017305">
    <property type="protein sequence ID" value="AOS83693.1"/>
    <property type="molecule type" value="Genomic_DNA"/>
</dbReference>
<gene>
    <name evidence="1" type="ORF">BIU88_05740</name>
</gene>
<sequence>MGYIRKEVRDGYLMAHPEDESMLTPFLSGFFVTWAKSIKEYNAFLKVFSCLLRIILKNHMALRMKLCLYMLLLRQWSQEHYRL</sequence>
<evidence type="ECO:0000313" key="2">
    <source>
        <dbReference type="Proteomes" id="UP000095185"/>
    </source>
</evidence>
<organism evidence="1 2">
    <name type="scientific">Chlorobaculum limnaeum</name>
    <dbReference type="NCBI Taxonomy" id="274537"/>
    <lineage>
        <taxon>Bacteria</taxon>
        <taxon>Pseudomonadati</taxon>
        <taxon>Chlorobiota</taxon>
        <taxon>Chlorobiia</taxon>
        <taxon>Chlorobiales</taxon>
        <taxon>Chlorobiaceae</taxon>
        <taxon>Chlorobaculum</taxon>
    </lineage>
</organism>